<dbReference type="AlphaFoldDB" id="A0A7S9KPB2"/>
<evidence type="ECO:0000256" key="5">
    <source>
        <dbReference type="ARBA" id="ARBA00022892"/>
    </source>
</evidence>
<keyword evidence="8" id="KW-0333">Golgi apparatus</keyword>
<dbReference type="Gene3D" id="1.20.5.110">
    <property type="match status" value="1"/>
</dbReference>
<proteinExistence type="inferred from homology"/>
<evidence type="ECO:0000256" key="1">
    <source>
        <dbReference type="ARBA" id="ARBA00004163"/>
    </source>
</evidence>
<accession>A0A7S9KPB2</accession>
<evidence type="ECO:0000313" key="14">
    <source>
        <dbReference type="EMBL" id="QPG96691.1"/>
    </source>
</evidence>
<dbReference type="Proteomes" id="UP000594364">
    <property type="component" value="Chromosome 2"/>
</dbReference>
<keyword evidence="7 13" id="KW-1133">Transmembrane helix</keyword>
<gene>
    <name evidence="14" type="ORF">C2857_005007</name>
</gene>
<reference evidence="14 15" key="1">
    <citation type="journal article" date="2018" name="PLoS Genet.">
        <title>Repeat elements organise 3D genome structure and mediate transcription in the filamentous fungus Epichloe festucae.</title>
        <authorList>
            <person name="Winter D.J."/>
            <person name="Ganley A.R.D."/>
            <person name="Young C.A."/>
            <person name="Liachko I."/>
            <person name="Schardl C.L."/>
            <person name="Dupont P.Y."/>
            <person name="Berry D."/>
            <person name="Ram A."/>
            <person name="Scott B."/>
            <person name="Cox M.P."/>
        </authorList>
    </citation>
    <scope>NUCLEOTIDE SEQUENCE [LARGE SCALE GENOMIC DNA]</scope>
    <source>
        <strain evidence="14 15">Fl1</strain>
    </source>
</reference>
<dbReference type="GO" id="GO:0012507">
    <property type="term" value="C:ER to Golgi transport vesicle membrane"/>
    <property type="evidence" value="ECO:0007669"/>
    <property type="project" value="TreeGrafter"/>
</dbReference>
<protein>
    <recommendedName>
        <fullName evidence="11">Protein transport protein BOS1</fullName>
    </recommendedName>
</protein>
<feature type="region of interest" description="Disordered" evidence="12">
    <location>
        <begin position="143"/>
        <end position="201"/>
    </location>
</feature>
<evidence type="ECO:0000256" key="10">
    <source>
        <dbReference type="ARBA" id="ARBA00037983"/>
    </source>
</evidence>
<keyword evidence="6" id="KW-0653">Protein transport</keyword>
<name>A0A7S9KPB2_EPIFF</name>
<evidence type="ECO:0000256" key="2">
    <source>
        <dbReference type="ARBA" id="ARBA00004409"/>
    </source>
</evidence>
<evidence type="ECO:0000256" key="9">
    <source>
        <dbReference type="ARBA" id="ARBA00023136"/>
    </source>
</evidence>
<evidence type="ECO:0000313" key="15">
    <source>
        <dbReference type="Proteomes" id="UP000594364"/>
    </source>
</evidence>
<dbReference type="InterPro" id="IPR027027">
    <property type="entry name" value="GOSR2/Membrin/Bos1"/>
</dbReference>
<dbReference type="GO" id="GO:0000139">
    <property type="term" value="C:Golgi membrane"/>
    <property type="evidence" value="ECO:0007669"/>
    <property type="project" value="UniProtKB-SubCell"/>
</dbReference>
<dbReference type="PIRSF" id="PIRSF028865">
    <property type="entry name" value="Membrin-2"/>
    <property type="match status" value="1"/>
</dbReference>
<dbReference type="GO" id="GO:0006906">
    <property type="term" value="P:vesicle fusion"/>
    <property type="evidence" value="ECO:0007669"/>
    <property type="project" value="TreeGrafter"/>
</dbReference>
<evidence type="ECO:0000256" key="7">
    <source>
        <dbReference type="ARBA" id="ARBA00022989"/>
    </source>
</evidence>
<dbReference type="PANTHER" id="PTHR21230">
    <property type="entry name" value="VESICLE TRANSPORT V-SNARE PROTEIN VTI1-RELATED"/>
    <property type="match status" value="1"/>
</dbReference>
<dbReference type="OrthoDB" id="158360at2759"/>
<dbReference type="GO" id="GO:0000149">
    <property type="term" value="F:SNARE binding"/>
    <property type="evidence" value="ECO:0007669"/>
    <property type="project" value="TreeGrafter"/>
</dbReference>
<dbReference type="GO" id="GO:0015031">
    <property type="term" value="P:protein transport"/>
    <property type="evidence" value="ECO:0007669"/>
    <property type="project" value="UniProtKB-KW"/>
</dbReference>
<evidence type="ECO:0000256" key="11">
    <source>
        <dbReference type="ARBA" id="ARBA00040957"/>
    </source>
</evidence>
<keyword evidence="3" id="KW-0813">Transport</keyword>
<dbReference type="Pfam" id="PF12352">
    <property type="entry name" value="V-SNARE_C"/>
    <property type="match status" value="1"/>
</dbReference>
<keyword evidence="15" id="KW-1185">Reference proteome</keyword>
<feature type="compositionally biased region" description="Basic and acidic residues" evidence="12">
    <location>
        <begin position="143"/>
        <end position="152"/>
    </location>
</feature>
<keyword evidence="5" id="KW-0931">ER-Golgi transport</keyword>
<evidence type="ECO:0000256" key="6">
    <source>
        <dbReference type="ARBA" id="ARBA00022927"/>
    </source>
</evidence>
<evidence type="ECO:0000256" key="13">
    <source>
        <dbReference type="SAM" id="Phobius"/>
    </source>
</evidence>
<evidence type="ECO:0000256" key="8">
    <source>
        <dbReference type="ARBA" id="ARBA00023034"/>
    </source>
</evidence>
<dbReference type="GO" id="GO:0031902">
    <property type="term" value="C:late endosome membrane"/>
    <property type="evidence" value="ECO:0007669"/>
    <property type="project" value="TreeGrafter"/>
</dbReference>
<dbReference type="GO" id="GO:0005789">
    <property type="term" value="C:endoplasmic reticulum membrane"/>
    <property type="evidence" value="ECO:0007669"/>
    <property type="project" value="UniProtKB-SubCell"/>
</dbReference>
<dbReference type="CDD" id="cd15863">
    <property type="entry name" value="SNARE_GS27"/>
    <property type="match status" value="1"/>
</dbReference>
<dbReference type="GO" id="GO:0031201">
    <property type="term" value="C:SNARE complex"/>
    <property type="evidence" value="ECO:0007669"/>
    <property type="project" value="TreeGrafter"/>
</dbReference>
<feature type="compositionally biased region" description="Polar residues" evidence="12">
    <location>
        <begin position="173"/>
        <end position="200"/>
    </location>
</feature>
<dbReference type="GO" id="GO:0005484">
    <property type="term" value="F:SNAP receptor activity"/>
    <property type="evidence" value="ECO:0007669"/>
    <property type="project" value="InterPro"/>
</dbReference>
<evidence type="ECO:0000256" key="4">
    <source>
        <dbReference type="ARBA" id="ARBA00022692"/>
    </source>
</evidence>
<dbReference type="PANTHER" id="PTHR21230:SF1">
    <property type="entry name" value="GOLGI SNAP RECEPTOR COMPLEX MEMBER 2"/>
    <property type="match status" value="1"/>
</dbReference>
<keyword evidence="9 13" id="KW-0472">Membrane</keyword>
<dbReference type="FunFam" id="1.20.5.110:FF:000054">
    <property type="entry name" value="Protein transport protein BOS1"/>
    <property type="match status" value="1"/>
</dbReference>
<comment type="subcellular location">
    <subcellularLocation>
        <location evidence="1">Endoplasmic reticulum membrane</location>
        <topology evidence="1">Single-pass type IV membrane protein</topology>
    </subcellularLocation>
    <subcellularLocation>
        <location evidence="2">Golgi apparatus membrane</location>
        <topology evidence="2">Single-pass type IV membrane protein</topology>
    </subcellularLocation>
</comment>
<sequence length="298" mass="33204">MNSGLRDIPLPPAPPLSQVQATYLGAIVFSAEPEELTRTRSSQAATCALHNIKAAIMNVQYNSALRQSKSIRSELETLNSKGAPSAGDIGNVSASLSSFSKTIDEYNQLARQEIVPKKQSEAFERVKRFREDLSDFRSQIDGLKKARDDAHHQSNRAELLGRRPYNATPENPYANTPTSTNSAFQPRQSSQPSGHLTTGSADEMREAHAFREQNFLANTHSALDEYISRGQAVLGDLGQQREMLKNTQKRLYSVGTTLGISGDTIRMVERRARQDKWLFSGGVVVFFAFCWLVLHYLR</sequence>
<dbReference type="SUPFAM" id="SSF58038">
    <property type="entry name" value="SNARE fusion complex"/>
    <property type="match status" value="1"/>
</dbReference>
<comment type="similarity">
    <text evidence="10">Belongs to the BOS1 family.</text>
</comment>
<feature type="transmembrane region" description="Helical" evidence="13">
    <location>
        <begin position="277"/>
        <end position="297"/>
    </location>
</feature>
<keyword evidence="4 13" id="KW-0812">Transmembrane</keyword>
<dbReference type="EMBL" id="CP031386">
    <property type="protein sequence ID" value="QPG96691.1"/>
    <property type="molecule type" value="Genomic_DNA"/>
</dbReference>
<evidence type="ECO:0000256" key="12">
    <source>
        <dbReference type="SAM" id="MobiDB-lite"/>
    </source>
</evidence>
<organism evidence="14 15">
    <name type="scientific">Epichloe festucae (strain Fl1)</name>
    <dbReference type="NCBI Taxonomy" id="877507"/>
    <lineage>
        <taxon>Eukaryota</taxon>
        <taxon>Fungi</taxon>
        <taxon>Dikarya</taxon>
        <taxon>Ascomycota</taxon>
        <taxon>Pezizomycotina</taxon>
        <taxon>Sordariomycetes</taxon>
        <taxon>Hypocreomycetidae</taxon>
        <taxon>Hypocreales</taxon>
        <taxon>Clavicipitaceae</taxon>
        <taxon>Epichloe</taxon>
    </lineage>
</organism>
<dbReference type="GO" id="GO:0006888">
    <property type="term" value="P:endoplasmic reticulum to Golgi vesicle-mediated transport"/>
    <property type="evidence" value="ECO:0007669"/>
    <property type="project" value="TreeGrafter"/>
</dbReference>
<evidence type="ECO:0000256" key="3">
    <source>
        <dbReference type="ARBA" id="ARBA00022448"/>
    </source>
</evidence>